<keyword evidence="2" id="KW-1185">Reference proteome</keyword>
<feature type="non-terminal residue" evidence="1">
    <location>
        <position position="97"/>
    </location>
</feature>
<proteinExistence type="predicted"/>
<evidence type="ECO:0000313" key="1">
    <source>
        <dbReference type="EMBL" id="EKN65844.1"/>
    </source>
</evidence>
<sequence length="97" mass="10901">MTHFNPRIRVGCDPDGTLWDGRYLEFQSTHPRGMRLHSDKFYRYPLFISIHASAWDATFGNYIAGEAGAISIHASAWDATLLMSIIPHLNSISIHAS</sequence>
<reference evidence="1 2" key="1">
    <citation type="journal article" date="2012" name="Front. Microbiol.">
        <title>Redundancy and modularity in membrane-associated dissimilatory nitrate reduction in Bacillus.</title>
        <authorList>
            <person name="Heylen K."/>
            <person name="Keltjens J."/>
        </authorList>
    </citation>
    <scope>NUCLEOTIDE SEQUENCE [LARGE SCALE GENOMIC DNA]</scope>
    <source>
        <strain evidence="1 2">LMG 9581</strain>
    </source>
</reference>
<protein>
    <submittedName>
        <fullName evidence="1">Uncharacterized protein</fullName>
    </submittedName>
</protein>
<dbReference type="AlphaFoldDB" id="K6DC04"/>
<gene>
    <name evidence="1" type="ORF">BAZO_11575</name>
</gene>
<dbReference type="EMBL" id="AJLR01000097">
    <property type="protein sequence ID" value="EKN65844.1"/>
    <property type="molecule type" value="Genomic_DNA"/>
</dbReference>
<accession>K6DC04</accession>
<name>K6DC04_SCHAZ</name>
<comment type="caution">
    <text evidence="1">The sequence shown here is derived from an EMBL/GenBank/DDBJ whole genome shotgun (WGS) entry which is preliminary data.</text>
</comment>
<organism evidence="1 2">
    <name type="scientific">Schinkia azotoformans LMG 9581</name>
    <dbReference type="NCBI Taxonomy" id="1131731"/>
    <lineage>
        <taxon>Bacteria</taxon>
        <taxon>Bacillati</taxon>
        <taxon>Bacillota</taxon>
        <taxon>Bacilli</taxon>
        <taxon>Bacillales</taxon>
        <taxon>Bacillaceae</taxon>
        <taxon>Calidifontibacillus/Schinkia group</taxon>
        <taxon>Schinkia</taxon>
    </lineage>
</organism>
<dbReference type="Proteomes" id="UP000006315">
    <property type="component" value="Unassembled WGS sequence"/>
</dbReference>
<dbReference type="AntiFam" id="ANF00272">
    <property type="entry name" value="Translation of CRISPR region"/>
</dbReference>
<evidence type="ECO:0000313" key="2">
    <source>
        <dbReference type="Proteomes" id="UP000006315"/>
    </source>
</evidence>